<dbReference type="OrthoDB" id="6007883at2759"/>
<evidence type="ECO:0000313" key="3">
    <source>
        <dbReference type="Proteomes" id="UP001163046"/>
    </source>
</evidence>
<gene>
    <name evidence="2" type="ORF">OS493_027270</name>
</gene>
<protein>
    <submittedName>
        <fullName evidence="2">Uncharacterized protein</fullName>
    </submittedName>
</protein>
<reference evidence="2" key="1">
    <citation type="submission" date="2023-01" db="EMBL/GenBank/DDBJ databases">
        <title>Genome assembly of the deep-sea coral Lophelia pertusa.</title>
        <authorList>
            <person name="Herrera S."/>
            <person name="Cordes E."/>
        </authorList>
    </citation>
    <scope>NUCLEOTIDE SEQUENCE</scope>
    <source>
        <strain evidence="2">USNM1676648</strain>
        <tissue evidence="2">Polyp</tissue>
    </source>
</reference>
<comment type="caution">
    <text evidence="2">The sequence shown here is derived from an EMBL/GenBank/DDBJ whole genome shotgun (WGS) entry which is preliminary data.</text>
</comment>
<evidence type="ECO:0000256" key="1">
    <source>
        <dbReference type="SAM" id="MobiDB-lite"/>
    </source>
</evidence>
<evidence type="ECO:0000313" key="2">
    <source>
        <dbReference type="EMBL" id="KAJ7377708.1"/>
    </source>
</evidence>
<dbReference type="EMBL" id="MU826374">
    <property type="protein sequence ID" value="KAJ7377708.1"/>
    <property type="molecule type" value="Genomic_DNA"/>
</dbReference>
<dbReference type="Proteomes" id="UP001163046">
    <property type="component" value="Unassembled WGS sequence"/>
</dbReference>
<sequence>MADASSSGEEIEENPIETAISRGASLSEPAKASISRKRKIIVNDGKYKASREHKNLNSKTSVWDRIQDHPGQHLECVRGQLKCNACHEILAQKSSVDRHEVEEASGWNCKNHCRQKRESDHFPVLAEARQARKCKWYYIAGQPDTLSF</sequence>
<name>A0A9W9ZBW5_9CNID</name>
<keyword evidence="3" id="KW-1185">Reference proteome</keyword>
<proteinExistence type="predicted"/>
<organism evidence="2 3">
    <name type="scientific">Desmophyllum pertusum</name>
    <dbReference type="NCBI Taxonomy" id="174260"/>
    <lineage>
        <taxon>Eukaryota</taxon>
        <taxon>Metazoa</taxon>
        <taxon>Cnidaria</taxon>
        <taxon>Anthozoa</taxon>
        <taxon>Hexacorallia</taxon>
        <taxon>Scleractinia</taxon>
        <taxon>Caryophylliina</taxon>
        <taxon>Caryophylliidae</taxon>
        <taxon>Desmophyllum</taxon>
    </lineage>
</organism>
<dbReference type="AlphaFoldDB" id="A0A9W9ZBW5"/>
<accession>A0A9W9ZBW5</accession>
<feature type="region of interest" description="Disordered" evidence="1">
    <location>
        <begin position="1"/>
        <end position="35"/>
    </location>
</feature>